<comment type="caution">
    <text evidence="3">The sequence shown here is derived from an EMBL/GenBank/DDBJ whole genome shotgun (WGS) entry which is preliminary data.</text>
</comment>
<dbReference type="EMBL" id="AJAQ01000045">
    <property type="protein sequence ID" value="EOH88417.1"/>
    <property type="molecule type" value="Genomic_DNA"/>
</dbReference>
<feature type="domain" description="Flavodoxin-like fold" evidence="2">
    <location>
        <begin position="1"/>
        <end position="157"/>
    </location>
</feature>
<dbReference type="GO" id="GO:0003955">
    <property type="term" value="F:NAD(P)H dehydrogenase (quinone) activity"/>
    <property type="evidence" value="ECO:0007669"/>
    <property type="project" value="TreeGrafter"/>
</dbReference>
<dbReference type="GO" id="GO:0010181">
    <property type="term" value="F:FMN binding"/>
    <property type="evidence" value="ECO:0007669"/>
    <property type="project" value="TreeGrafter"/>
</dbReference>
<dbReference type="GO" id="GO:0009055">
    <property type="term" value="F:electron transfer activity"/>
    <property type="evidence" value="ECO:0007669"/>
    <property type="project" value="TreeGrafter"/>
</dbReference>
<dbReference type="SUPFAM" id="SSF52218">
    <property type="entry name" value="Flavoproteins"/>
    <property type="match status" value="1"/>
</dbReference>
<protein>
    <recommendedName>
        <fullName evidence="2">Flavodoxin-like fold domain-containing protein</fullName>
    </recommendedName>
</protein>
<evidence type="ECO:0000313" key="4">
    <source>
        <dbReference type="Proteomes" id="UP000013782"/>
    </source>
</evidence>
<dbReference type="Gene3D" id="3.40.50.360">
    <property type="match status" value="1"/>
</dbReference>
<dbReference type="InterPro" id="IPR029039">
    <property type="entry name" value="Flavoprotein-like_sf"/>
</dbReference>
<evidence type="ECO:0000256" key="1">
    <source>
        <dbReference type="ARBA" id="ARBA00023002"/>
    </source>
</evidence>
<sequence>MKTLILIFHPDLDQTQINDCFADNIELQPKTTVRRLYDIYTRGTIDVLKEQKLLEQADRIVFQFPLQRYSSPSLLVEWEEEVLTSNWAFNEKGKQLEGKELLLIVTKDQETNHCRCEIDELLRPFEALAKDLGLIYLKPIVLKEQLMDNRQDLDQLVSTYIREALKEKTELRRSV</sequence>
<dbReference type="InterPro" id="IPR046980">
    <property type="entry name" value="KefG/KefF"/>
</dbReference>
<dbReference type="PANTHER" id="PTHR47307:SF1">
    <property type="entry name" value="GLUTATHIONE-REGULATED POTASSIUM-EFFLUX SYSTEM ANCILLARY PROTEIN KEFG"/>
    <property type="match status" value="1"/>
</dbReference>
<evidence type="ECO:0000259" key="2">
    <source>
        <dbReference type="Pfam" id="PF02525"/>
    </source>
</evidence>
<proteinExistence type="predicted"/>
<dbReference type="STRING" id="160454.RV10_GL002710"/>
<evidence type="ECO:0000313" key="3">
    <source>
        <dbReference type="EMBL" id="EOH88417.1"/>
    </source>
</evidence>
<dbReference type="RefSeq" id="WP_010759179.1">
    <property type="nucleotide sequence ID" value="NZ_ASWD01000003.1"/>
</dbReference>
<dbReference type="InterPro" id="IPR003680">
    <property type="entry name" value="Flavodoxin_fold"/>
</dbReference>
<dbReference type="HOGENOM" id="CLU_058643_0_2_9"/>
<accession>R2PV55</accession>
<dbReference type="PANTHER" id="PTHR47307">
    <property type="entry name" value="GLUTATHIONE-REGULATED POTASSIUM-EFFLUX SYSTEM ANCILLARY PROTEIN KEFG"/>
    <property type="match status" value="1"/>
</dbReference>
<dbReference type="Pfam" id="PF02525">
    <property type="entry name" value="Flavodoxin_2"/>
    <property type="match status" value="1"/>
</dbReference>
<dbReference type="PATRIC" id="fig|1158607.3.peg.4212"/>
<dbReference type="eggNOG" id="COG2249">
    <property type="taxonomic scope" value="Bacteria"/>
</dbReference>
<gene>
    <name evidence="3" type="ORF">UAU_04235</name>
</gene>
<dbReference type="AlphaFoldDB" id="R2PV55"/>
<organism evidence="3 4">
    <name type="scientific">Enterococcus pallens ATCC BAA-351</name>
    <dbReference type="NCBI Taxonomy" id="1158607"/>
    <lineage>
        <taxon>Bacteria</taxon>
        <taxon>Bacillati</taxon>
        <taxon>Bacillota</taxon>
        <taxon>Bacilli</taxon>
        <taxon>Lactobacillales</taxon>
        <taxon>Enterococcaceae</taxon>
        <taxon>Enterococcus</taxon>
    </lineage>
</organism>
<reference evidence="3 4" key="1">
    <citation type="submission" date="2013-02" db="EMBL/GenBank/DDBJ databases">
        <title>The Genome Sequence of Enterococcus pallens BAA-351.</title>
        <authorList>
            <consortium name="The Broad Institute Genome Sequencing Platform"/>
            <consortium name="The Broad Institute Genome Sequencing Center for Infectious Disease"/>
            <person name="Earl A.M."/>
            <person name="Gilmore M.S."/>
            <person name="Lebreton F."/>
            <person name="Walker B."/>
            <person name="Young S.K."/>
            <person name="Zeng Q."/>
            <person name="Gargeya S."/>
            <person name="Fitzgerald M."/>
            <person name="Haas B."/>
            <person name="Abouelleil A."/>
            <person name="Alvarado L."/>
            <person name="Arachchi H.M."/>
            <person name="Berlin A.M."/>
            <person name="Chapman S.B."/>
            <person name="Dewar J."/>
            <person name="Goldberg J."/>
            <person name="Griggs A."/>
            <person name="Gujja S."/>
            <person name="Hansen M."/>
            <person name="Howarth C."/>
            <person name="Imamovic A."/>
            <person name="Larimer J."/>
            <person name="McCowan C."/>
            <person name="Murphy C."/>
            <person name="Neiman D."/>
            <person name="Pearson M."/>
            <person name="Priest M."/>
            <person name="Roberts A."/>
            <person name="Saif S."/>
            <person name="Shea T."/>
            <person name="Sisk P."/>
            <person name="Sykes S."/>
            <person name="Wortman J."/>
            <person name="Nusbaum C."/>
            <person name="Birren B."/>
        </authorList>
    </citation>
    <scope>NUCLEOTIDE SEQUENCE [LARGE SCALE GENOMIC DNA]</scope>
    <source>
        <strain evidence="3 4">ATCC BAA-351</strain>
    </source>
</reference>
<keyword evidence="1" id="KW-0560">Oxidoreductase</keyword>
<dbReference type="Proteomes" id="UP000013782">
    <property type="component" value="Unassembled WGS sequence"/>
</dbReference>
<keyword evidence="4" id="KW-1185">Reference proteome</keyword>
<name>R2PV55_9ENTE</name>